<organism evidence="1">
    <name type="scientific">Ligilactobacillus agilis</name>
    <dbReference type="NCBI Taxonomy" id="1601"/>
    <lineage>
        <taxon>Bacteria</taxon>
        <taxon>Bacillati</taxon>
        <taxon>Bacillota</taxon>
        <taxon>Bacilli</taxon>
        <taxon>Lactobacillales</taxon>
        <taxon>Lactobacillaceae</taxon>
        <taxon>Ligilactobacillus</taxon>
    </lineage>
</organism>
<sequence length="50" mass="5784">MIMPMKPALRHWVNKKTTKVTSPLVTFYGVTDGDVFIWTNKKHLKLTNVP</sequence>
<dbReference type="AlphaFoldDB" id="A0A6F9Y2I8"/>
<reference evidence="1" key="1">
    <citation type="submission" date="2019-10" db="EMBL/GenBank/DDBJ databases">
        <title>Lactobacillus agilis SN811 Whole Genome Sequencing Project.</title>
        <authorList>
            <person name="Suzuki S."/>
            <person name="Endo A."/>
            <person name="Maeno S."/>
            <person name="Shiwa Y."/>
            <person name="Matsutani M."/>
            <person name="Kajikawa A."/>
        </authorList>
    </citation>
    <scope>NUCLEOTIDE SEQUENCE</scope>
    <source>
        <strain evidence="1">SN811</strain>
    </source>
</reference>
<evidence type="ECO:0000313" key="1">
    <source>
        <dbReference type="EMBL" id="GET11774.1"/>
    </source>
</evidence>
<accession>A0A6F9Y2I8</accession>
<comment type="caution">
    <text evidence="1">The sequence shown here is derived from an EMBL/GenBank/DDBJ whole genome shotgun (WGS) entry which is preliminary data.</text>
</comment>
<dbReference type="EMBL" id="BLAP01000015">
    <property type="protein sequence ID" value="GET11774.1"/>
    <property type="molecule type" value="Genomic_DNA"/>
</dbReference>
<name>A0A6F9Y2I8_9LACO</name>
<proteinExistence type="predicted"/>
<dbReference type="Proteomes" id="UP000494160">
    <property type="component" value="Unassembled WGS sequence"/>
</dbReference>
<gene>
    <name evidence="1" type="ORF">SN811_02740</name>
</gene>
<protein>
    <submittedName>
        <fullName evidence="1">Uncharacterized protein</fullName>
    </submittedName>
</protein>